<evidence type="ECO:0000313" key="3">
    <source>
        <dbReference type="Proteomes" id="UP001159363"/>
    </source>
</evidence>
<sequence length="950" mass="104791">MNEHFTTVCPNHVQFSQKGVASHLCSSQWTNDTSSCADSAVKLSLGQQQSLDKVIDCSTSVGYRSEEVDGIPEVYGDTTVGDSSKEYDGAVDIMTEEVNGDTTVRDPFEKVAYAVGAMPEEVDCGTAGSDPSEEVAGTLSIMLEEVYGSTALTNRVQALDHHVQESVGRSQSFHQSFALLTILHRTHCNDESALSRWGRGGLVDRLLTFHLSEPGSITSGDTPGFSHVRILPNDAAGRRVFSWISRFPSTCIPTLLHTHLTSPLSALKNSINVTVTLAVAVCVLGRLRYHSTTYLRLQAHPKSLTVIYFPQAPYDGEASPYFKHKTSVAPLRGLCNIALFLHSPISPLPFHQHSGLRRIFARNRETVAFSPYSTLLSKLLRAGEGEIGENGVAPECKSEGNGRYPTKPADQRHHPSRSPLLEIRGWPGQGLSPVRLGGTRTFSVLSHRDSETKIMAFALNISKGAKIAISVKRFEQSCTEGRGETSSSAIPQVYLKVRVSKAVRKATKGAQLYQHERQHERTRLLLKWALRMLYHVPPVVCASTRLRSAFDAVELCRRISSQETEDACACAFNNDGGSSEFNTLVLFGWLPPASGAPSVRAKYEVLLLDGARWLRAAILLPCIRSSPTLFEYLSPAVAITCRAGCQGRAAPSVSAQPCNPGWWRHQHAPHPLRLRKTHAPSREKSWGQMMWGKVSVRLGQHCSMVASRLKVLLIIRSLNDGLRVSFRLKQHISPKRVVYLSRGTMVAAWRLSRQLQSLAMTTGPHGMAVLLLVAIRQGLRWGWIKMAEIRHCPLLRDKSDSDTPIKCFISTKHRALNLRVVYSSWCVYLWDFQRWLYHFTAANTQTELHLPLTSYVSAGSVSVRREWPLAVAEHRCGAPTTEPSGSAGTGPLWSAFRKGGGGGFDKGRSALDLAPPTSTKLPHNRICVETVPWRMDEGGGGWSHRVNQQI</sequence>
<reference evidence="2 3" key="1">
    <citation type="submission" date="2023-02" db="EMBL/GenBank/DDBJ databases">
        <title>LHISI_Scaffold_Assembly.</title>
        <authorList>
            <person name="Stuart O.P."/>
            <person name="Cleave R."/>
            <person name="Magrath M.J.L."/>
            <person name="Mikheyev A.S."/>
        </authorList>
    </citation>
    <scope>NUCLEOTIDE SEQUENCE [LARGE SCALE GENOMIC DNA]</scope>
    <source>
        <strain evidence="2">Daus_M_001</strain>
        <tissue evidence="2">Leg muscle</tissue>
    </source>
</reference>
<comment type="caution">
    <text evidence="2">The sequence shown here is derived from an EMBL/GenBank/DDBJ whole genome shotgun (WGS) entry which is preliminary data.</text>
</comment>
<gene>
    <name evidence="2" type="ORF">PR048_010026</name>
</gene>
<accession>A0ABQ9I1M7</accession>
<dbReference type="Proteomes" id="UP001159363">
    <property type="component" value="Chromosome 3"/>
</dbReference>
<evidence type="ECO:0000313" key="2">
    <source>
        <dbReference type="EMBL" id="KAJ8890517.1"/>
    </source>
</evidence>
<keyword evidence="3" id="KW-1185">Reference proteome</keyword>
<organism evidence="2 3">
    <name type="scientific">Dryococelus australis</name>
    <dbReference type="NCBI Taxonomy" id="614101"/>
    <lineage>
        <taxon>Eukaryota</taxon>
        <taxon>Metazoa</taxon>
        <taxon>Ecdysozoa</taxon>
        <taxon>Arthropoda</taxon>
        <taxon>Hexapoda</taxon>
        <taxon>Insecta</taxon>
        <taxon>Pterygota</taxon>
        <taxon>Neoptera</taxon>
        <taxon>Polyneoptera</taxon>
        <taxon>Phasmatodea</taxon>
        <taxon>Verophasmatodea</taxon>
        <taxon>Anareolatae</taxon>
        <taxon>Phasmatidae</taxon>
        <taxon>Eurycanthinae</taxon>
        <taxon>Dryococelus</taxon>
    </lineage>
</organism>
<feature type="region of interest" description="Disordered" evidence="1">
    <location>
        <begin position="390"/>
        <end position="421"/>
    </location>
</feature>
<protein>
    <submittedName>
        <fullName evidence="2">Uncharacterized protein</fullName>
    </submittedName>
</protein>
<dbReference type="EMBL" id="JARBHB010000003">
    <property type="protein sequence ID" value="KAJ8890517.1"/>
    <property type="molecule type" value="Genomic_DNA"/>
</dbReference>
<name>A0ABQ9I1M7_9NEOP</name>
<evidence type="ECO:0000256" key="1">
    <source>
        <dbReference type="SAM" id="MobiDB-lite"/>
    </source>
</evidence>
<proteinExistence type="predicted"/>